<dbReference type="Proteomes" id="UP000255303">
    <property type="component" value="Unassembled WGS sequence"/>
</dbReference>
<accession>A0A379K5E7</accession>
<evidence type="ECO:0000313" key="1">
    <source>
        <dbReference type="EMBL" id="SUD53569.1"/>
    </source>
</evidence>
<evidence type="ECO:0000313" key="2">
    <source>
        <dbReference type="EMBL" id="SUD59927.1"/>
    </source>
</evidence>
<protein>
    <submittedName>
        <fullName evidence="1">Uncharacterized protein</fullName>
    </submittedName>
</protein>
<dbReference type="Proteomes" id="UP000254084">
    <property type="component" value="Unassembled WGS sequence"/>
</dbReference>
<name>A0A379JY77_ECTOL</name>
<sequence length="29" mass="3154">MGSRVDSLERALLPQGLCQYGEFPPGFQG</sequence>
<evidence type="ECO:0000313" key="3">
    <source>
        <dbReference type="Proteomes" id="UP000254084"/>
    </source>
</evidence>
<proteinExistence type="predicted"/>
<organism evidence="1 4">
    <name type="scientific">Ectopseudomonas oleovorans</name>
    <name type="common">Pseudomonas oleovorans</name>
    <dbReference type="NCBI Taxonomy" id="301"/>
    <lineage>
        <taxon>Bacteria</taxon>
        <taxon>Pseudomonadati</taxon>
        <taxon>Pseudomonadota</taxon>
        <taxon>Gammaproteobacteria</taxon>
        <taxon>Pseudomonadales</taxon>
        <taxon>Pseudomonadaceae</taxon>
        <taxon>Ectopseudomonas</taxon>
    </lineage>
</organism>
<dbReference type="EMBL" id="UGUV01000002">
    <property type="protein sequence ID" value="SUD53569.1"/>
    <property type="molecule type" value="Genomic_DNA"/>
</dbReference>
<evidence type="ECO:0000313" key="4">
    <source>
        <dbReference type="Proteomes" id="UP000255303"/>
    </source>
</evidence>
<accession>A0A379JY77</accession>
<gene>
    <name evidence="1" type="ORF">NCTC10692_04099</name>
    <name evidence="2" type="ORF">NCTC10860_02242</name>
</gene>
<reference evidence="3 4" key="1">
    <citation type="submission" date="2018-06" db="EMBL/GenBank/DDBJ databases">
        <authorList>
            <consortium name="Pathogen Informatics"/>
            <person name="Doyle S."/>
        </authorList>
    </citation>
    <scope>NUCLEOTIDE SEQUENCE [LARGE SCALE GENOMIC DNA]</scope>
    <source>
        <strain evidence="1 4">NCTC10692</strain>
        <strain evidence="2 3">NCTC10860</strain>
    </source>
</reference>
<dbReference type="AlphaFoldDB" id="A0A379JY77"/>
<dbReference type="EMBL" id="UGUW01000004">
    <property type="protein sequence ID" value="SUD59927.1"/>
    <property type="molecule type" value="Genomic_DNA"/>
</dbReference>